<proteinExistence type="predicted"/>
<dbReference type="RefSeq" id="WP_212656752.1">
    <property type="nucleotide sequence ID" value="NZ_JAGXTP010000001.1"/>
</dbReference>
<dbReference type="PANTHER" id="PTHR30146">
    <property type="entry name" value="LACI-RELATED TRANSCRIPTIONAL REPRESSOR"/>
    <property type="match status" value="1"/>
</dbReference>
<dbReference type="InterPro" id="IPR000843">
    <property type="entry name" value="HTH_LacI"/>
</dbReference>
<evidence type="ECO:0000256" key="2">
    <source>
        <dbReference type="ARBA" id="ARBA00023125"/>
    </source>
</evidence>
<protein>
    <submittedName>
        <fullName evidence="5">LacI family DNA-binding transcriptional regulator</fullName>
    </submittedName>
</protein>
<dbReference type="CDD" id="cd06267">
    <property type="entry name" value="PBP1_LacI_sugar_binding-like"/>
    <property type="match status" value="1"/>
</dbReference>
<keyword evidence="2 5" id="KW-0238">DNA-binding</keyword>
<evidence type="ECO:0000313" key="5">
    <source>
        <dbReference type="EMBL" id="MBS3847096.1"/>
    </source>
</evidence>
<dbReference type="AlphaFoldDB" id="A0A942ECH9"/>
<dbReference type="SMART" id="SM00354">
    <property type="entry name" value="HTH_LACI"/>
    <property type="match status" value="1"/>
</dbReference>
<dbReference type="Proteomes" id="UP000678281">
    <property type="component" value="Unassembled WGS sequence"/>
</dbReference>
<dbReference type="Gene3D" id="3.40.50.2300">
    <property type="match status" value="2"/>
</dbReference>
<keyword evidence="1" id="KW-0805">Transcription regulation</keyword>
<dbReference type="InterPro" id="IPR010982">
    <property type="entry name" value="Lambda_DNA-bd_dom_sf"/>
</dbReference>
<dbReference type="SUPFAM" id="SSF53822">
    <property type="entry name" value="Periplasmic binding protein-like I"/>
    <property type="match status" value="1"/>
</dbReference>
<dbReference type="GO" id="GO:0000976">
    <property type="term" value="F:transcription cis-regulatory region binding"/>
    <property type="evidence" value="ECO:0007669"/>
    <property type="project" value="TreeGrafter"/>
</dbReference>
<dbReference type="GO" id="GO:0003700">
    <property type="term" value="F:DNA-binding transcription factor activity"/>
    <property type="evidence" value="ECO:0007669"/>
    <property type="project" value="TreeGrafter"/>
</dbReference>
<dbReference type="InterPro" id="IPR046335">
    <property type="entry name" value="LacI/GalR-like_sensor"/>
</dbReference>
<evidence type="ECO:0000256" key="1">
    <source>
        <dbReference type="ARBA" id="ARBA00023015"/>
    </source>
</evidence>
<keyword evidence="3" id="KW-0804">Transcription</keyword>
<dbReference type="PANTHER" id="PTHR30146:SF138">
    <property type="entry name" value="TRANSCRIPTIONAL REGULATORY PROTEIN"/>
    <property type="match status" value="1"/>
</dbReference>
<comment type="caution">
    <text evidence="5">The sequence shown here is derived from an EMBL/GenBank/DDBJ whole genome shotgun (WGS) entry which is preliminary data.</text>
</comment>
<dbReference type="PROSITE" id="PS00356">
    <property type="entry name" value="HTH_LACI_1"/>
    <property type="match status" value="1"/>
</dbReference>
<dbReference type="SUPFAM" id="SSF47413">
    <property type="entry name" value="lambda repressor-like DNA-binding domains"/>
    <property type="match status" value="1"/>
</dbReference>
<organism evidence="5 6">
    <name type="scientific">Devosia litorisediminis</name>
    <dbReference type="NCBI Taxonomy" id="2829817"/>
    <lineage>
        <taxon>Bacteria</taxon>
        <taxon>Pseudomonadati</taxon>
        <taxon>Pseudomonadota</taxon>
        <taxon>Alphaproteobacteria</taxon>
        <taxon>Hyphomicrobiales</taxon>
        <taxon>Devosiaceae</taxon>
        <taxon>Devosia</taxon>
    </lineage>
</organism>
<feature type="domain" description="HTH lacI-type" evidence="4">
    <location>
        <begin position="15"/>
        <end position="69"/>
    </location>
</feature>
<dbReference type="Pfam" id="PF00356">
    <property type="entry name" value="LacI"/>
    <property type="match status" value="1"/>
</dbReference>
<accession>A0A942ECH9</accession>
<dbReference type="CDD" id="cd01392">
    <property type="entry name" value="HTH_LacI"/>
    <property type="match status" value="1"/>
</dbReference>
<name>A0A942ECH9_9HYPH</name>
<reference evidence="5" key="1">
    <citation type="submission" date="2021-04" db="EMBL/GenBank/DDBJ databases">
        <title>Devosia litorisediminis sp. nov., isolated from a sand dune.</title>
        <authorList>
            <person name="Park S."/>
            <person name="Yoon J.-H."/>
        </authorList>
    </citation>
    <scope>NUCLEOTIDE SEQUENCE</scope>
    <source>
        <strain evidence="5">BSSL-BM10</strain>
    </source>
</reference>
<dbReference type="InterPro" id="IPR028082">
    <property type="entry name" value="Peripla_BP_I"/>
</dbReference>
<dbReference type="Pfam" id="PF13377">
    <property type="entry name" value="Peripla_BP_3"/>
    <property type="match status" value="1"/>
</dbReference>
<dbReference type="Gene3D" id="1.10.260.40">
    <property type="entry name" value="lambda repressor-like DNA-binding domains"/>
    <property type="match status" value="1"/>
</dbReference>
<evidence type="ECO:0000259" key="4">
    <source>
        <dbReference type="PROSITE" id="PS50932"/>
    </source>
</evidence>
<gene>
    <name evidence="5" type="ORF">KD146_00160</name>
</gene>
<evidence type="ECO:0000256" key="3">
    <source>
        <dbReference type="ARBA" id="ARBA00023163"/>
    </source>
</evidence>
<sequence length="342" mass="37207">MAKTVSSPPKPAERITIREVAQDAGVSVAAVSKVLRDAYGVSDALRAKVRASMDKLNYRPRASARGMRGKTYTLGLIFPDLRNPFFADVYAGVNSALERTQYQAMQGFSTTPAALIEAMIDRQMDGLILIGPNESAASLAATGARLPLVTIGQHDKSGDGYDTVNNDDQLGARLVVRHLVGNGFRNIAMLSLMQPASTVIEQRELGYRLEMMEQKCGGTINIVRAPQVVRDVQVAVRRLLESKERPDAIFCWTDLMAFEAISVAVDLGLSVPDDIAIVGYDNTMFCDFAQNSLTSVDQSGELLGLQAARLVVERIDGRSAADHFTVPPRIVARNSSRPRKPI</sequence>
<dbReference type="PROSITE" id="PS50932">
    <property type="entry name" value="HTH_LACI_2"/>
    <property type="match status" value="1"/>
</dbReference>
<evidence type="ECO:0000313" key="6">
    <source>
        <dbReference type="Proteomes" id="UP000678281"/>
    </source>
</evidence>
<keyword evidence="6" id="KW-1185">Reference proteome</keyword>
<dbReference type="EMBL" id="JAGXTP010000001">
    <property type="protein sequence ID" value="MBS3847096.1"/>
    <property type="molecule type" value="Genomic_DNA"/>
</dbReference>